<proteinExistence type="inferred from homology"/>
<comment type="cofactor">
    <cofactor evidence="7">
        <name>Zn(2+)</name>
        <dbReference type="ChEBI" id="CHEBI:29105"/>
    </cofactor>
    <text evidence="7">Binds 2 Zn(2+) ions per subunit.</text>
</comment>
<feature type="binding site" evidence="7">
    <location>
        <position position="170"/>
    </location>
    <ligand>
        <name>Zn(2+)</name>
        <dbReference type="ChEBI" id="CHEBI:29105"/>
        <label>2</label>
    </ligand>
</feature>
<evidence type="ECO:0000256" key="1">
    <source>
        <dbReference type="ARBA" id="ARBA00001623"/>
    </source>
</evidence>
<protein>
    <recommendedName>
        <fullName evidence="7">Hydroxyacylglutathione hydrolase</fullName>
        <ecNumber evidence="7">3.1.2.6</ecNumber>
    </recommendedName>
    <alternativeName>
        <fullName evidence="7">Glyoxalase II</fullName>
        <shortName evidence="7">Glx II</shortName>
    </alternativeName>
</protein>
<dbReference type="EC" id="3.1.2.6" evidence="7"/>
<dbReference type="OrthoDB" id="9802248at2"/>
<dbReference type="Proteomes" id="UP000250744">
    <property type="component" value="Unassembled WGS sequence"/>
</dbReference>
<reference evidence="9 10" key="1">
    <citation type="submission" date="2018-06" db="EMBL/GenBank/DDBJ databases">
        <title>Nitrincola tibetense sp. nov., isolated from Lake XuguoCo on Tibetan Plateau.</title>
        <authorList>
            <person name="Xing P."/>
        </authorList>
    </citation>
    <scope>NUCLEOTIDE SEQUENCE [LARGE SCALE GENOMIC DNA]</scope>
    <source>
        <strain evidence="10">xg18</strain>
    </source>
</reference>
<comment type="subunit">
    <text evidence="7">Monomer.</text>
</comment>
<dbReference type="InterPro" id="IPR036866">
    <property type="entry name" value="RibonucZ/Hydroxyglut_hydro"/>
</dbReference>
<dbReference type="Gene3D" id="3.60.15.10">
    <property type="entry name" value="Ribonuclease Z/Hydroxyacylglutathione hydrolase-like"/>
    <property type="match status" value="1"/>
</dbReference>
<dbReference type="RefSeq" id="WP_112159936.1">
    <property type="nucleotide sequence ID" value="NZ_QKRX01000011.1"/>
</dbReference>
<comment type="function">
    <text evidence="7">Thiolesterase that catalyzes the hydrolysis of S-D-lactoyl-glutathione to form glutathione and D-lactic acid.</text>
</comment>
<dbReference type="EMBL" id="QKRX01000011">
    <property type="protein sequence ID" value="RAU17281.1"/>
    <property type="molecule type" value="Genomic_DNA"/>
</dbReference>
<dbReference type="AlphaFoldDB" id="A0A364NJR6"/>
<dbReference type="SMART" id="SM00849">
    <property type="entry name" value="Lactamase_B"/>
    <property type="match status" value="1"/>
</dbReference>
<keyword evidence="10" id="KW-1185">Reference proteome</keyword>
<feature type="binding site" evidence="7">
    <location>
        <position position="132"/>
    </location>
    <ligand>
        <name>Zn(2+)</name>
        <dbReference type="ChEBI" id="CHEBI:29105"/>
        <label>2</label>
    </ligand>
</feature>
<dbReference type="GO" id="GO:0046872">
    <property type="term" value="F:metal ion binding"/>
    <property type="evidence" value="ECO:0007669"/>
    <property type="project" value="UniProtKB-KW"/>
</dbReference>
<evidence type="ECO:0000256" key="7">
    <source>
        <dbReference type="HAMAP-Rule" id="MF_01374"/>
    </source>
</evidence>
<dbReference type="SUPFAM" id="SSF56281">
    <property type="entry name" value="Metallo-hydrolase/oxidoreductase"/>
    <property type="match status" value="1"/>
</dbReference>
<gene>
    <name evidence="7 9" type="primary">gloB</name>
    <name evidence="9" type="ORF">DN062_14055</name>
</gene>
<dbReference type="NCBIfam" id="TIGR03413">
    <property type="entry name" value="GSH_gloB"/>
    <property type="match status" value="1"/>
</dbReference>
<evidence type="ECO:0000313" key="9">
    <source>
        <dbReference type="EMBL" id="RAU17281.1"/>
    </source>
</evidence>
<evidence type="ECO:0000256" key="3">
    <source>
        <dbReference type="ARBA" id="ARBA00006759"/>
    </source>
</evidence>
<feature type="binding site" evidence="7">
    <location>
        <position position="57"/>
    </location>
    <ligand>
        <name>Zn(2+)</name>
        <dbReference type="ChEBI" id="CHEBI:29105"/>
        <label>1</label>
    </ligand>
</feature>
<evidence type="ECO:0000256" key="2">
    <source>
        <dbReference type="ARBA" id="ARBA00004963"/>
    </source>
</evidence>
<evidence type="ECO:0000313" key="10">
    <source>
        <dbReference type="Proteomes" id="UP000250744"/>
    </source>
</evidence>
<feature type="binding site" evidence="7">
    <location>
        <position position="132"/>
    </location>
    <ligand>
        <name>Zn(2+)</name>
        <dbReference type="ChEBI" id="CHEBI:29105"/>
        <label>1</label>
    </ligand>
</feature>
<dbReference type="UniPathway" id="UPA00619">
    <property type="reaction ID" value="UER00676"/>
</dbReference>
<dbReference type="Pfam" id="PF16123">
    <property type="entry name" value="HAGH_C"/>
    <property type="match status" value="1"/>
</dbReference>
<evidence type="ECO:0000259" key="8">
    <source>
        <dbReference type="SMART" id="SM00849"/>
    </source>
</evidence>
<dbReference type="InterPro" id="IPR001279">
    <property type="entry name" value="Metallo-B-lactamas"/>
</dbReference>
<comment type="caution">
    <text evidence="9">The sequence shown here is derived from an EMBL/GenBank/DDBJ whole genome shotgun (WGS) entry which is preliminary data.</text>
</comment>
<accession>A0A364NJR6</accession>
<comment type="pathway">
    <text evidence="2 7">Secondary metabolite metabolism; methylglyoxal degradation; (R)-lactate from methylglyoxal: step 2/2.</text>
</comment>
<evidence type="ECO:0000256" key="6">
    <source>
        <dbReference type="ARBA" id="ARBA00022833"/>
    </source>
</evidence>
<dbReference type="InterPro" id="IPR050110">
    <property type="entry name" value="Glyoxalase_II_hydrolase"/>
</dbReference>
<dbReference type="PIRSF" id="PIRSF005457">
    <property type="entry name" value="Glx"/>
    <property type="match status" value="1"/>
</dbReference>
<evidence type="ECO:0000256" key="4">
    <source>
        <dbReference type="ARBA" id="ARBA00022723"/>
    </source>
</evidence>
<dbReference type="PANTHER" id="PTHR43705:SF1">
    <property type="entry name" value="HYDROXYACYLGLUTATHIONE HYDROLASE GLOB"/>
    <property type="match status" value="1"/>
</dbReference>
<keyword evidence="6 7" id="KW-0862">Zinc</keyword>
<feature type="binding site" evidence="7">
    <location>
        <position position="62"/>
    </location>
    <ligand>
        <name>Zn(2+)</name>
        <dbReference type="ChEBI" id="CHEBI:29105"/>
        <label>2</label>
    </ligand>
</feature>
<dbReference type="Pfam" id="PF00753">
    <property type="entry name" value="Lactamase_B"/>
    <property type="match status" value="1"/>
</dbReference>
<comment type="catalytic activity">
    <reaction evidence="1 7">
        <text>an S-(2-hydroxyacyl)glutathione + H2O = a 2-hydroxy carboxylate + glutathione + H(+)</text>
        <dbReference type="Rhea" id="RHEA:21864"/>
        <dbReference type="ChEBI" id="CHEBI:15377"/>
        <dbReference type="ChEBI" id="CHEBI:15378"/>
        <dbReference type="ChEBI" id="CHEBI:57925"/>
        <dbReference type="ChEBI" id="CHEBI:58896"/>
        <dbReference type="ChEBI" id="CHEBI:71261"/>
        <dbReference type="EC" id="3.1.2.6"/>
    </reaction>
</comment>
<organism evidence="9 10">
    <name type="scientific">Nitrincola tibetensis</name>
    <dbReference type="NCBI Taxonomy" id="2219697"/>
    <lineage>
        <taxon>Bacteria</taxon>
        <taxon>Pseudomonadati</taxon>
        <taxon>Pseudomonadota</taxon>
        <taxon>Gammaproteobacteria</taxon>
        <taxon>Oceanospirillales</taxon>
        <taxon>Oceanospirillaceae</taxon>
        <taxon>Nitrincola</taxon>
    </lineage>
</organism>
<dbReference type="GO" id="GO:0019243">
    <property type="term" value="P:methylglyoxal catabolic process to D-lactate via S-lactoyl-glutathione"/>
    <property type="evidence" value="ECO:0007669"/>
    <property type="project" value="UniProtKB-UniRule"/>
</dbReference>
<dbReference type="InterPro" id="IPR032282">
    <property type="entry name" value="HAGH_C"/>
</dbReference>
<feature type="domain" description="Metallo-beta-lactamase" evidence="8">
    <location>
        <begin position="12"/>
        <end position="170"/>
    </location>
</feature>
<dbReference type="GO" id="GO:0004416">
    <property type="term" value="F:hydroxyacylglutathione hydrolase activity"/>
    <property type="evidence" value="ECO:0007669"/>
    <property type="project" value="UniProtKB-UniRule"/>
</dbReference>
<dbReference type="CDD" id="cd07723">
    <property type="entry name" value="hydroxyacylglutathione_hydrolase_MBL-fold"/>
    <property type="match status" value="1"/>
</dbReference>
<dbReference type="PANTHER" id="PTHR43705">
    <property type="entry name" value="HYDROXYACYLGLUTATHIONE HYDROLASE"/>
    <property type="match status" value="1"/>
</dbReference>
<evidence type="ECO:0000256" key="5">
    <source>
        <dbReference type="ARBA" id="ARBA00022801"/>
    </source>
</evidence>
<dbReference type="HAMAP" id="MF_01374">
    <property type="entry name" value="Glyoxalase_2"/>
    <property type="match status" value="1"/>
</dbReference>
<feature type="binding site" evidence="7">
    <location>
        <position position="113"/>
    </location>
    <ligand>
        <name>Zn(2+)</name>
        <dbReference type="ChEBI" id="CHEBI:29105"/>
        <label>1</label>
    </ligand>
</feature>
<feature type="binding site" evidence="7">
    <location>
        <position position="61"/>
    </location>
    <ligand>
        <name>Zn(2+)</name>
        <dbReference type="ChEBI" id="CHEBI:29105"/>
        <label>2</label>
    </ligand>
</feature>
<sequence length="258" mass="28604">MLRITPISAFNDNYIWALYSEDASDNSCILVDPGSAEAAQTWLSDQNKTLTAILLTHHHNDHTGGVKVLHDTYECPVYGPANSPFDGITQPLHEGDLVYLLDTDFEIKEVPAHTLDHISYYSPSAQILLCGDTLFMAGCGRLFEGTAEQMHKALNYFATLPDDTSVYCTHEYTLANLAFALSVEPDNADIKMMLEKCIALRDASIPTLPSKIGLEKAINPFMRTLHASVVHAATRHQDKVLNSPVEVLAALREWKNNF</sequence>
<keyword evidence="5 7" id="KW-0378">Hydrolase</keyword>
<feature type="binding site" evidence="7">
    <location>
        <position position="59"/>
    </location>
    <ligand>
        <name>Zn(2+)</name>
        <dbReference type="ChEBI" id="CHEBI:29105"/>
        <label>1</label>
    </ligand>
</feature>
<dbReference type="InterPro" id="IPR035680">
    <property type="entry name" value="Clx_II_MBL"/>
</dbReference>
<name>A0A364NJR6_9GAMM</name>
<keyword evidence="4 7" id="KW-0479">Metal-binding</keyword>
<dbReference type="InterPro" id="IPR017782">
    <property type="entry name" value="Hydroxyacylglutathione_Hdrlase"/>
</dbReference>
<comment type="similarity">
    <text evidence="3 7">Belongs to the metallo-beta-lactamase superfamily. Glyoxalase II family.</text>
</comment>